<evidence type="ECO:0000259" key="2">
    <source>
        <dbReference type="Pfam" id="PF00534"/>
    </source>
</evidence>
<dbReference type="Gene3D" id="3.40.50.2000">
    <property type="entry name" value="Glycogen Phosphorylase B"/>
    <property type="match status" value="2"/>
</dbReference>
<dbReference type="GO" id="GO:0009103">
    <property type="term" value="P:lipopolysaccharide biosynthetic process"/>
    <property type="evidence" value="ECO:0007669"/>
    <property type="project" value="TreeGrafter"/>
</dbReference>
<dbReference type="CDD" id="cd03801">
    <property type="entry name" value="GT4_PimA-like"/>
    <property type="match status" value="1"/>
</dbReference>
<gene>
    <name evidence="4" type="ORF">DIZ80_13970</name>
</gene>
<keyword evidence="1 4" id="KW-0808">Transferase</keyword>
<dbReference type="PANTHER" id="PTHR46401:SF2">
    <property type="entry name" value="GLYCOSYLTRANSFERASE WBBK-RELATED"/>
    <property type="match status" value="1"/>
</dbReference>
<evidence type="ECO:0000313" key="5">
    <source>
        <dbReference type="Proteomes" id="UP000254266"/>
    </source>
</evidence>
<comment type="caution">
    <text evidence="4">The sequence shown here is derived from an EMBL/GenBank/DDBJ whole genome shotgun (WGS) entry which is preliminary data.</text>
</comment>
<dbReference type="InterPro" id="IPR028098">
    <property type="entry name" value="Glyco_trans_4-like_N"/>
</dbReference>
<keyword evidence="5" id="KW-1185">Reference proteome</keyword>
<dbReference type="SUPFAM" id="SSF53756">
    <property type="entry name" value="UDP-Glycosyltransferase/glycogen phosphorylase"/>
    <property type="match status" value="1"/>
</dbReference>
<sequence length="381" mass="42436">MKVGIIEPVGAHGGMNYYDFGLANGLVKSNCQVILYTSEETSSEGVSAFEIKKTFKGVWGKAPKVLRAVRFVYGLYDSLKDAKVNDVAVIHFHFFHYTVLEVLSVKLAKKFGFKVVVTAHDVESFAVKRGGSRAKKILQSVDKVIAHNEVSKCELVAEVLLSEDSTCIIPHGHYLDSIGILPDKTLAREKLGLSVDDKVLLFFGQIKKVKGLDILLKSLPRVIKIHPDLKLVIAGKVWKDDFSIYKKLISDNKLENYVISHIRYISDSDVANYYLSADLVVLPYRKIYQSGVLLMAMSYGVPVLASDILGMTEIVQDGNNGFLFVSEDVNNMSMRLKKILMNPKDLTKMGVAGHKTVVTEHDWSQIGSMTCKVYETICYGK</sequence>
<dbReference type="AlphaFoldDB" id="A0A370D8J4"/>
<reference evidence="4 5" key="1">
    <citation type="journal article" date="2018" name="ISME J.">
        <title>Endosymbiont genomes yield clues of tubeworm success.</title>
        <authorList>
            <person name="Li Y."/>
            <person name="Liles M.R."/>
            <person name="Halanych K.M."/>
        </authorList>
    </citation>
    <scope>NUCLEOTIDE SEQUENCE [LARGE SCALE GENOMIC DNA]</scope>
    <source>
        <strain evidence="4">A1464</strain>
    </source>
</reference>
<evidence type="ECO:0000259" key="3">
    <source>
        <dbReference type="Pfam" id="PF13439"/>
    </source>
</evidence>
<evidence type="ECO:0000256" key="1">
    <source>
        <dbReference type="ARBA" id="ARBA00022679"/>
    </source>
</evidence>
<protein>
    <submittedName>
        <fullName evidence="4">Glycosyl transferase</fullName>
    </submittedName>
</protein>
<feature type="domain" description="Glycosyltransferase subfamily 4-like N-terminal" evidence="3">
    <location>
        <begin position="13"/>
        <end position="172"/>
    </location>
</feature>
<dbReference type="EMBL" id="QFXC01000013">
    <property type="protein sequence ID" value="RDH81209.1"/>
    <property type="molecule type" value="Genomic_DNA"/>
</dbReference>
<organism evidence="4 5">
    <name type="scientific">endosymbiont of Galathealinum brachiosum</name>
    <dbReference type="NCBI Taxonomy" id="2200906"/>
    <lineage>
        <taxon>Bacteria</taxon>
        <taxon>Pseudomonadati</taxon>
        <taxon>Pseudomonadota</taxon>
        <taxon>Gammaproteobacteria</taxon>
        <taxon>sulfur-oxidizing symbionts</taxon>
    </lineage>
</organism>
<feature type="domain" description="Glycosyl transferase family 1" evidence="2">
    <location>
        <begin position="184"/>
        <end position="354"/>
    </location>
</feature>
<dbReference type="GO" id="GO:0016757">
    <property type="term" value="F:glycosyltransferase activity"/>
    <property type="evidence" value="ECO:0007669"/>
    <property type="project" value="InterPro"/>
</dbReference>
<name>A0A370D8J4_9GAMM</name>
<dbReference type="InterPro" id="IPR001296">
    <property type="entry name" value="Glyco_trans_1"/>
</dbReference>
<dbReference type="Proteomes" id="UP000254266">
    <property type="component" value="Unassembled WGS sequence"/>
</dbReference>
<evidence type="ECO:0000313" key="4">
    <source>
        <dbReference type="EMBL" id="RDH81209.1"/>
    </source>
</evidence>
<dbReference type="Pfam" id="PF00534">
    <property type="entry name" value="Glycos_transf_1"/>
    <property type="match status" value="1"/>
</dbReference>
<accession>A0A370D8J4</accession>
<dbReference type="PANTHER" id="PTHR46401">
    <property type="entry name" value="GLYCOSYLTRANSFERASE WBBK-RELATED"/>
    <property type="match status" value="1"/>
</dbReference>
<dbReference type="Pfam" id="PF13439">
    <property type="entry name" value="Glyco_transf_4"/>
    <property type="match status" value="1"/>
</dbReference>
<proteinExistence type="predicted"/>